<dbReference type="InterPro" id="IPR040026">
    <property type="entry name" value="FliD"/>
</dbReference>
<dbReference type="PANTHER" id="PTHR30288">
    <property type="entry name" value="FLAGELLAR CAP/ASSEMBLY PROTEIN FLID"/>
    <property type="match status" value="1"/>
</dbReference>
<dbReference type="FunCoup" id="F2LVR1">
    <property type="interactions" value="38"/>
</dbReference>
<reference evidence="8 9" key="1">
    <citation type="journal article" date="2011" name="Stand. Genomic Sci.">
        <title>Complete genome sequence of the thermophilic sulfur-reducer Hippea maritima type strain (MH(2)).</title>
        <authorList>
            <person name="Huntemann M."/>
            <person name="Lu M."/>
            <person name="Nolan M."/>
            <person name="Lapidus A."/>
            <person name="Lucas S."/>
            <person name="Hammon N."/>
            <person name="Deshpande S."/>
            <person name="Cheng J.F."/>
            <person name="Tapia R."/>
            <person name="Han C."/>
            <person name="Goodwin L."/>
            <person name="Pitluck S."/>
            <person name="Liolios K."/>
            <person name="Pagani I."/>
            <person name="Ivanova N."/>
            <person name="Ovchinikova G."/>
            <person name="Pati A."/>
            <person name="Chen A."/>
            <person name="Palaniappan K."/>
            <person name="Land M."/>
            <person name="Hauser L."/>
            <person name="Jeffries C.D."/>
            <person name="Detter J.C."/>
            <person name="Brambilla E.M."/>
            <person name="Rohde M."/>
            <person name="Spring S."/>
            <person name="Goker M."/>
            <person name="Woyke T."/>
            <person name="Bristow J."/>
            <person name="Eisen J.A."/>
            <person name="Markowitz V."/>
            <person name="Hugenholtz P."/>
            <person name="Kyrpides N.C."/>
            <person name="Klenk H.P."/>
            <person name="Mavromatis K."/>
        </authorList>
    </citation>
    <scope>NUCLEOTIDE SEQUENCE [LARGE SCALE GENOMIC DNA]</scope>
    <source>
        <strain evidence="9">ATCC 700847 / DSM 10411 / MH2</strain>
    </source>
</reference>
<evidence type="ECO:0000313" key="9">
    <source>
        <dbReference type="Proteomes" id="UP000008139"/>
    </source>
</evidence>
<comment type="similarity">
    <text evidence="1 5">Belongs to the FliD family.</text>
</comment>
<evidence type="ECO:0000256" key="5">
    <source>
        <dbReference type="RuleBase" id="RU362066"/>
    </source>
</evidence>
<feature type="coiled-coil region" evidence="5">
    <location>
        <begin position="397"/>
        <end position="424"/>
    </location>
</feature>
<keyword evidence="8" id="KW-0966">Cell projection</keyword>
<evidence type="ECO:0000256" key="3">
    <source>
        <dbReference type="ARBA" id="ARBA00023054"/>
    </source>
</evidence>
<dbReference type="GO" id="GO:0009424">
    <property type="term" value="C:bacterial-type flagellum hook"/>
    <property type="evidence" value="ECO:0007669"/>
    <property type="project" value="UniProtKB-UniRule"/>
</dbReference>
<dbReference type="InterPro" id="IPR003481">
    <property type="entry name" value="FliD_N"/>
</dbReference>
<evidence type="ECO:0000256" key="4">
    <source>
        <dbReference type="ARBA" id="ARBA00023143"/>
    </source>
</evidence>
<dbReference type="KEGG" id="hmr:Hipma_0875"/>
<accession>F2LVR1</accession>
<keyword evidence="8" id="KW-0282">Flagellum</keyword>
<dbReference type="EMBL" id="CP002606">
    <property type="protein sequence ID" value="AEA33845.1"/>
    <property type="molecule type" value="Genomic_DNA"/>
</dbReference>
<organism evidence="8 9">
    <name type="scientific">Hippea maritima (strain ATCC 700847 / DSM 10411 / MH2)</name>
    <dbReference type="NCBI Taxonomy" id="760142"/>
    <lineage>
        <taxon>Bacteria</taxon>
        <taxon>Pseudomonadati</taxon>
        <taxon>Campylobacterota</taxon>
        <taxon>Desulfurellia</taxon>
        <taxon>Desulfurellales</taxon>
        <taxon>Hippeaceae</taxon>
        <taxon>Hippea</taxon>
    </lineage>
</organism>
<keyword evidence="5" id="KW-0964">Secreted</keyword>
<evidence type="ECO:0000259" key="7">
    <source>
        <dbReference type="Pfam" id="PF07195"/>
    </source>
</evidence>
<keyword evidence="8" id="KW-0969">Cilium</keyword>
<dbReference type="STRING" id="760142.Hipma_0875"/>
<dbReference type="GO" id="GO:0005576">
    <property type="term" value="C:extracellular region"/>
    <property type="evidence" value="ECO:0007669"/>
    <property type="project" value="UniProtKB-SubCell"/>
</dbReference>
<reference evidence="9" key="2">
    <citation type="submission" date="2011-03" db="EMBL/GenBank/DDBJ databases">
        <title>The complete genome of Hippea maritima DSM 10411.</title>
        <authorList>
            <consortium name="US DOE Joint Genome Institute (JGI-PGF)"/>
            <person name="Lucas S."/>
            <person name="Copeland A."/>
            <person name="Lapidus A."/>
            <person name="Bruce D."/>
            <person name="Goodwin L."/>
            <person name="Pitluck S."/>
            <person name="Peters L."/>
            <person name="Kyrpides N."/>
            <person name="Mavromatis K."/>
            <person name="Pagani I."/>
            <person name="Ivanova N."/>
            <person name="Mikhailova N."/>
            <person name="Lu M."/>
            <person name="Detter J.C."/>
            <person name="Tapia R."/>
            <person name="Han C."/>
            <person name="Land M."/>
            <person name="Hauser L."/>
            <person name="Markowitz V."/>
            <person name="Cheng J.-F."/>
            <person name="Hugenholtz P."/>
            <person name="Woyke T."/>
            <person name="Wu D."/>
            <person name="Spring S."/>
            <person name="Schroeder M."/>
            <person name="Brambilla E."/>
            <person name="Klenk H.-P."/>
            <person name="Eisen J.A."/>
        </authorList>
    </citation>
    <scope>NUCLEOTIDE SEQUENCE [LARGE SCALE GENOMIC DNA]</scope>
    <source>
        <strain evidence="9">ATCC 700847 / DSM 10411 / MH2</strain>
    </source>
</reference>
<dbReference type="RefSeq" id="WP_013681886.1">
    <property type="nucleotide sequence ID" value="NC_015318.1"/>
</dbReference>
<dbReference type="Proteomes" id="UP000008139">
    <property type="component" value="Chromosome"/>
</dbReference>
<feature type="domain" description="Flagellar hook-associated protein 2 N-terminal" evidence="6">
    <location>
        <begin position="13"/>
        <end position="107"/>
    </location>
</feature>
<sequence length="457" mass="50223">MDLGSFTVLGLGSGMDLQGLIDKLVKADSQPLLMAQTEKLQYETYYKTFDTFESKLQQLANDTSKMMSDFELQSATVSDENIAEAQISGNPTSGVHNITVNSLAQGQTWISNNEYSSESDSITTTGGKFIYKIGDTEYSIDIDNNTLSSTPTTLTEFVNAINNNDSGLQASLLYTGSGYKVILKTPDGTSNNLTIVQNDTNIDFGDGKGNTGPATDSQDASLTIDGIDITSQSNTLKDYIPGVSLTLKDTGSFSLYIQTDYSTLTSDMNNIVNDYNDIVKYINDNQDYDDKTNVADAFFCNSTIEGAENKLSNLLLGSYGSSSSNYTSLIDLGIEMNKDGTLEFDSSKFTSALEDDFKNIKKMLVETSTGAEDGFLSQLHNTINNMTSTNGSIELQKNFINDKIDNLDEQIDMLQKQLDQERTMLTLTLSQMDEYIGSLKNQGDYLQKMFDSMNNKK</sequence>
<gene>
    <name evidence="8" type="ordered locus">Hipma_0875</name>
</gene>
<keyword evidence="3 5" id="KW-0175">Coiled coil</keyword>
<dbReference type="InParanoid" id="F2LVR1"/>
<comment type="subunit">
    <text evidence="2 5">Homopentamer.</text>
</comment>
<evidence type="ECO:0000259" key="6">
    <source>
        <dbReference type="Pfam" id="PF02465"/>
    </source>
</evidence>
<dbReference type="GO" id="GO:0009421">
    <property type="term" value="C:bacterial-type flagellum filament cap"/>
    <property type="evidence" value="ECO:0007669"/>
    <property type="project" value="InterPro"/>
</dbReference>
<dbReference type="Pfam" id="PF07195">
    <property type="entry name" value="FliD_C"/>
    <property type="match status" value="1"/>
</dbReference>
<proteinExistence type="inferred from homology"/>
<dbReference type="OrthoDB" id="1530at2"/>
<dbReference type="InterPro" id="IPR010809">
    <property type="entry name" value="FliD_C"/>
</dbReference>
<comment type="subcellular location">
    <subcellularLocation>
        <location evidence="5">Secreted</location>
    </subcellularLocation>
    <subcellularLocation>
        <location evidence="5">Bacterial flagellum</location>
    </subcellularLocation>
</comment>
<feature type="domain" description="Flagellar hook-associated protein 2 C-terminal" evidence="7">
    <location>
        <begin position="217"/>
        <end position="440"/>
    </location>
</feature>
<evidence type="ECO:0000256" key="2">
    <source>
        <dbReference type="ARBA" id="ARBA00011255"/>
    </source>
</evidence>
<name>F2LVR1_HIPMA</name>
<evidence type="ECO:0000256" key="1">
    <source>
        <dbReference type="ARBA" id="ARBA00009764"/>
    </source>
</evidence>
<keyword evidence="4 5" id="KW-0975">Bacterial flagellum</keyword>
<protein>
    <recommendedName>
        <fullName evidence="5">Flagellar hook-associated protein 2</fullName>
        <shortName evidence="5">HAP2</shortName>
    </recommendedName>
    <alternativeName>
        <fullName evidence="5">Flagellar cap protein</fullName>
    </alternativeName>
</protein>
<keyword evidence="9" id="KW-1185">Reference proteome</keyword>
<dbReference type="GO" id="GO:0007155">
    <property type="term" value="P:cell adhesion"/>
    <property type="evidence" value="ECO:0007669"/>
    <property type="project" value="InterPro"/>
</dbReference>
<dbReference type="GO" id="GO:0071973">
    <property type="term" value="P:bacterial-type flagellum-dependent cell motility"/>
    <property type="evidence" value="ECO:0007669"/>
    <property type="project" value="TreeGrafter"/>
</dbReference>
<dbReference type="Pfam" id="PF02465">
    <property type="entry name" value="FliD_N"/>
    <property type="match status" value="1"/>
</dbReference>
<evidence type="ECO:0000313" key="8">
    <source>
        <dbReference type="EMBL" id="AEA33845.1"/>
    </source>
</evidence>
<dbReference type="HOGENOM" id="CLU_015182_6_1_7"/>
<dbReference type="eggNOG" id="COG1345">
    <property type="taxonomic scope" value="Bacteria"/>
</dbReference>
<comment type="function">
    <text evidence="5">Required for morphogenesis and for the elongation of the flagellar filament by facilitating polymerization of the flagellin monomers at the tip of growing filament. Forms a capping structure, which prevents flagellin subunits (transported through the central channel of the flagellum) from leaking out without polymerization at the distal end.</text>
</comment>
<dbReference type="PANTHER" id="PTHR30288:SF0">
    <property type="entry name" value="FLAGELLAR HOOK-ASSOCIATED PROTEIN 2"/>
    <property type="match status" value="1"/>
</dbReference>
<dbReference type="AlphaFoldDB" id="F2LVR1"/>